<dbReference type="Proteomes" id="UP001549921">
    <property type="component" value="Unassembled WGS sequence"/>
</dbReference>
<dbReference type="InterPro" id="IPR005135">
    <property type="entry name" value="Endo/exonuclease/phosphatase"/>
</dbReference>
<dbReference type="CDD" id="cd01650">
    <property type="entry name" value="RT_nLTR_like"/>
    <property type="match status" value="1"/>
</dbReference>
<dbReference type="Pfam" id="PF03372">
    <property type="entry name" value="Exo_endo_phos"/>
    <property type="match status" value="1"/>
</dbReference>
<evidence type="ECO:0000313" key="3">
    <source>
        <dbReference type="Proteomes" id="UP001549921"/>
    </source>
</evidence>
<comment type="caution">
    <text evidence="2">The sequence shown here is derived from an EMBL/GenBank/DDBJ whole genome shotgun (WGS) entry which is preliminary data.</text>
</comment>
<feature type="domain" description="Reverse transcriptase" evidence="1">
    <location>
        <begin position="615"/>
        <end position="885"/>
    </location>
</feature>
<dbReference type="SUPFAM" id="SSF56672">
    <property type="entry name" value="DNA/RNA polymerases"/>
    <property type="match status" value="1"/>
</dbReference>
<evidence type="ECO:0000259" key="1">
    <source>
        <dbReference type="PROSITE" id="PS50878"/>
    </source>
</evidence>
<accession>A0ABD0SLR1</accession>
<dbReference type="GO" id="GO:0071897">
    <property type="term" value="P:DNA biosynthetic process"/>
    <property type="evidence" value="ECO:0007669"/>
    <property type="project" value="UniProtKB-ARBA"/>
</dbReference>
<dbReference type="InterPro" id="IPR000477">
    <property type="entry name" value="RT_dom"/>
</dbReference>
<dbReference type="PANTHER" id="PTHR47027:SF8">
    <property type="entry name" value="RIBONUCLEASE H"/>
    <property type="match status" value="1"/>
</dbReference>
<dbReference type="SUPFAM" id="SSF56219">
    <property type="entry name" value="DNase I-like"/>
    <property type="match status" value="1"/>
</dbReference>
<reference evidence="2 3" key="1">
    <citation type="submission" date="2024-06" db="EMBL/GenBank/DDBJ databases">
        <title>A chromosome-level genome assembly of beet webworm, Loxostege sticticalis.</title>
        <authorList>
            <person name="Zhang Y."/>
        </authorList>
    </citation>
    <scope>NUCLEOTIDE SEQUENCE [LARGE SCALE GENOMIC DNA]</scope>
    <source>
        <strain evidence="2">AQ028</strain>
        <tissue evidence="2">Male pupae</tissue>
    </source>
</reference>
<evidence type="ECO:0000313" key="2">
    <source>
        <dbReference type="EMBL" id="KAL0820707.1"/>
    </source>
</evidence>
<dbReference type="CDD" id="cd09076">
    <property type="entry name" value="L1-EN"/>
    <property type="match status" value="1"/>
</dbReference>
<dbReference type="EMBL" id="JBEDNZ010000019">
    <property type="protein sequence ID" value="KAL0820707.1"/>
    <property type="molecule type" value="Genomic_DNA"/>
</dbReference>
<dbReference type="PROSITE" id="PS50878">
    <property type="entry name" value="RT_POL"/>
    <property type="match status" value="1"/>
</dbReference>
<dbReference type="Gene3D" id="3.60.10.10">
    <property type="entry name" value="Endonuclease/exonuclease/phosphatase"/>
    <property type="match status" value="1"/>
</dbReference>
<organism evidence="2 3">
    <name type="scientific">Loxostege sticticalis</name>
    <name type="common">Beet webworm moth</name>
    <dbReference type="NCBI Taxonomy" id="481309"/>
    <lineage>
        <taxon>Eukaryota</taxon>
        <taxon>Metazoa</taxon>
        <taxon>Ecdysozoa</taxon>
        <taxon>Arthropoda</taxon>
        <taxon>Hexapoda</taxon>
        <taxon>Insecta</taxon>
        <taxon>Pterygota</taxon>
        <taxon>Neoptera</taxon>
        <taxon>Endopterygota</taxon>
        <taxon>Lepidoptera</taxon>
        <taxon>Glossata</taxon>
        <taxon>Ditrysia</taxon>
        <taxon>Pyraloidea</taxon>
        <taxon>Crambidae</taxon>
        <taxon>Pyraustinae</taxon>
        <taxon>Loxostege</taxon>
    </lineage>
</organism>
<dbReference type="Pfam" id="PF00078">
    <property type="entry name" value="RVT_1"/>
    <property type="match status" value="1"/>
</dbReference>
<dbReference type="InterPro" id="IPR043502">
    <property type="entry name" value="DNA/RNA_pol_sf"/>
</dbReference>
<protein>
    <recommendedName>
        <fullName evidence="1">Reverse transcriptase domain-containing protein</fullName>
    </recommendedName>
</protein>
<dbReference type="InterPro" id="IPR036691">
    <property type="entry name" value="Endo/exonu/phosph_ase_sf"/>
</dbReference>
<dbReference type="AlphaFoldDB" id="A0ABD0SLR1"/>
<gene>
    <name evidence="2" type="ORF">ABMA28_006536</name>
</gene>
<dbReference type="PANTHER" id="PTHR47027">
    <property type="entry name" value="REVERSE TRANSCRIPTASE DOMAIN-CONTAINING PROTEIN"/>
    <property type="match status" value="1"/>
</dbReference>
<sequence>MSVIVVLPARQQTGLWRPSQWRYNHFPTRQLVGRGYSGLETQIISKMSGAEGKGKPLHYFPKKVVMKRKPKIKRWPCDPLSNRRRTASGADGVKLVTGHENAGDQASHGNWTTGIPLKMRHIQKIGTWNVRGLLKPGKLHIVEEEISRCELNICGLSETHWRGNGHFLTESHVIYFSGNDENSNNGVAFVLPTRIKNCVLGYEPISDRIMTIKIKATPVNLNIIQVYAPTSNSSDKVLEDFYRELEKAITKTSKREVLIVLGDFNAKIGNDAYLMSHCAGKFGLGQRNDRGDRLIQFATDNDLIISNSFFQHHPRRLWTWITPDGKHKNQIDYILIGSRWKSSIKNTHTLPGADCGSDHQLLMSKVQLKLRAARRLEKQTRIEVKDGSKFRSALEQNWVQWTSVDLEVETPDQLWERSKRLIEDAAQKSKPPAETRKRQHWISDETVALVEERRRVKSQGADVRTLNKLSAEIQTACRRDQNAQLQSICAEVEAHADKHEDRDLHRKIRSITKTLSSRTWAIENSQGETMTEIDAISETWKEYCQSLFEDPQSQCFASTEPANEELEPDILKTEVRAAIKHLKNGKAVGRDSIPIETIKASGEYGVQIFQKLCNKIWRTSTWPHDWAHSVFVPLHKKGSTRSCSNYRLIALISHASKILLHILNERLKSYLSKEIAPEQAGFVKGKGTREQILTVRQIIEKAREFNKPTYICFVDFSKAFDSVQWPKLWNTLLEMGTPKHLVHLIRNLYEKGTASVRTDEVLSGQFHPSAGVRQGCIVSPLLFNIYTELIMRITLDEWTDGISIGGLKISNLRYADDTTLFATSIDHMQELLKRMEAVSLEFGLKINRSKTKVMIVDRANDNSPEVKHIANCEVVQSYVYLGALISNNGGCIDEVKRRMAITRSTMSKLQRVWKNRNITKATKTRLVRSLIFPVFLYAAETWTLREIEKRRIDALEMWCWRRMLGISWTEFRTNESILKELGIKQRLSSVVQARILTFFGHVSRRGNVSVERLVVQGKIEGARPRGRSPMRWTDQIKAAAQEGSVTECARKAAIREEWRRIVKRATNPD</sequence>
<proteinExistence type="predicted"/>
<name>A0ABD0SLR1_LOXSC</name>